<keyword evidence="5" id="KW-1185">Reference proteome</keyword>
<evidence type="ECO:0000256" key="1">
    <source>
        <dbReference type="SAM" id="MobiDB-lite"/>
    </source>
</evidence>
<proteinExistence type="predicted"/>
<feature type="transmembrane region" description="Helical" evidence="2">
    <location>
        <begin position="20"/>
        <end position="44"/>
    </location>
</feature>
<evidence type="ECO:0000256" key="2">
    <source>
        <dbReference type="SAM" id="Phobius"/>
    </source>
</evidence>
<name>A0A5C3Q6R6_9AGAR</name>
<gene>
    <name evidence="4" type="ORF">BDV98DRAFT_608111</name>
</gene>
<feature type="domain" description="DUF6534" evidence="3">
    <location>
        <begin position="189"/>
        <end position="274"/>
    </location>
</feature>
<organism evidence="4 5">
    <name type="scientific">Pterulicium gracile</name>
    <dbReference type="NCBI Taxonomy" id="1884261"/>
    <lineage>
        <taxon>Eukaryota</taxon>
        <taxon>Fungi</taxon>
        <taxon>Dikarya</taxon>
        <taxon>Basidiomycota</taxon>
        <taxon>Agaricomycotina</taxon>
        <taxon>Agaricomycetes</taxon>
        <taxon>Agaricomycetidae</taxon>
        <taxon>Agaricales</taxon>
        <taxon>Pleurotineae</taxon>
        <taxon>Pterulaceae</taxon>
        <taxon>Pterulicium</taxon>
    </lineage>
</organism>
<dbReference type="AlphaFoldDB" id="A0A5C3Q6R6"/>
<dbReference type="Proteomes" id="UP000305067">
    <property type="component" value="Unassembled WGS sequence"/>
</dbReference>
<keyword evidence="2" id="KW-1133">Transmembrane helix</keyword>
<feature type="transmembrane region" description="Helical" evidence="2">
    <location>
        <begin position="180"/>
        <end position="204"/>
    </location>
</feature>
<dbReference type="InterPro" id="IPR045339">
    <property type="entry name" value="DUF6534"/>
</dbReference>
<reference evidence="4 5" key="1">
    <citation type="journal article" date="2019" name="Nat. Ecol. Evol.">
        <title>Megaphylogeny resolves global patterns of mushroom evolution.</title>
        <authorList>
            <person name="Varga T."/>
            <person name="Krizsan K."/>
            <person name="Foldi C."/>
            <person name="Dima B."/>
            <person name="Sanchez-Garcia M."/>
            <person name="Sanchez-Ramirez S."/>
            <person name="Szollosi G.J."/>
            <person name="Szarkandi J.G."/>
            <person name="Papp V."/>
            <person name="Albert L."/>
            <person name="Andreopoulos W."/>
            <person name="Angelini C."/>
            <person name="Antonin V."/>
            <person name="Barry K.W."/>
            <person name="Bougher N.L."/>
            <person name="Buchanan P."/>
            <person name="Buyck B."/>
            <person name="Bense V."/>
            <person name="Catcheside P."/>
            <person name="Chovatia M."/>
            <person name="Cooper J."/>
            <person name="Damon W."/>
            <person name="Desjardin D."/>
            <person name="Finy P."/>
            <person name="Geml J."/>
            <person name="Haridas S."/>
            <person name="Hughes K."/>
            <person name="Justo A."/>
            <person name="Karasinski D."/>
            <person name="Kautmanova I."/>
            <person name="Kiss B."/>
            <person name="Kocsube S."/>
            <person name="Kotiranta H."/>
            <person name="LaButti K.M."/>
            <person name="Lechner B.E."/>
            <person name="Liimatainen K."/>
            <person name="Lipzen A."/>
            <person name="Lukacs Z."/>
            <person name="Mihaltcheva S."/>
            <person name="Morgado L.N."/>
            <person name="Niskanen T."/>
            <person name="Noordeloos M.E."/>
            <person name="Ohm R.A."/>
            <person name="Ortiz-Santana B."/>
            <person name="Ovrebo C."/>
            <person name="Racz N."/>
            <person name="Riley R."/>
            <person name="Savchenko A."/>
            <person name="Shiryaev A."/>
            <person name="Soop K."/>
            <person name="Spirin V."/>
            <person name="Szebenyi C."/>
            <person name="Tomsovsky M."/>
            <person name="Tulloss R.E."/>
            <person name="Uehling J."/>
            <person name="Grigoriev I.V."/>
            <person name="Vagvolgyi C."/>
            <person name="Papp T."/>
            <person name="Martin F.M."/>
            <person name="Miettinen O."/>
            <person name="Hibbett D.S."/>
            <person name="Nagy L.G."/>
        </authorList>
    </citation>
    <scope>NUCLEOTIDE SEQUENCE [LARGE SCALE GENOMIC DNA]</scope>
    <source>
        <strain evidence="4 5">CBS 309.79</strain>
    </source>
</reference>
<keyword evidence="2" id="KW-0472">Membrane</keyword>
<dbReference type="EMBL" id="ML178856">
    <property type="protein sequence ID" value="TFK96709.1"/>
    <property type="molecule type" value="Genomic_DNA"/>
</dbReference>
<feature type="transmembrane region" description="Helical" evidence="2">
    <location>
        <begin position="103"/>
        <end position="127"/>
    </location>
</feature>
<evidence type="ECO:0000259" key="3">
    <source>
        <dbReference type="Pfam" id="PF20152"/>
    </source>
</evidence>
<dbReference type="PANTHER" id="PTHR40465">
    <property type="entry name" value="CHROMOSOME 1, WHOLE GENOME SHOTGUN SEQUENCE"/>
    <property type="match status" value="1"/>
</dbReference>
<feature type="region of interest" description="Disordered" evidence="1">
    <location>
        <begin position="337"/>
        <end position="361"/>
    </location>
</feature>
<dbReference type="PANTHER" id="PTHR40465:SF1">
    <property type="entry name" value="DUF6534 DOMAIN-CONTAINING PROTEIN"/>
    <property type="match status" value="1"/>
</dbReference>
<sequence>MSSNETVSATDSEMPPVSQLTAAPFLGIMINWALMGVLTVQTVPINPSSRIYIYHLNFYGRDRKLIQWLAYGLFFIDIIQTGLATWDGIEWFVTGWGDPARLLIVYSSGINSPVLDSLVAMLVQSYYCWRIYILSGVRWWPIALVTLTLVQAGAGMASGINATILNDFRLLLNDRVQVGSATVFLSVTAFVDIAIAATTVYLLLRKSTRRLSGSSFVITKIVTLIVETNILTSSFALIALVVFLSFPERNYFLCPLYALAKLYSNSLFVMLNQRLVLNQTPGVRMHSSSGNEGASQRITAGGVVEFGMHNLHDSRIDSQVQHEPVFVRVDKTTMRDRDGEEVPVTGGTLPRSHESYLDFRK</sequence>
<dbReference type="Pfam" id="PF20152">
    <property type="entry name" value="DUF6534"/>
    <property type="match status" value="1"/>
</dbReference>
<accession>A0A5C3Q6R6</accession>
<dbReference type="STRING" id="1884261.A0A5C3Q6R6"/>
<feature type="transmembrane region" description="Helical" evidence="2">
    <location>
        <begin position="139"/>
        <end position="160"/>
    </location>
</feature>
<keyword evidence="2" id="KW-0812">Transmembrane</keyword>
<evidence type="ECO:0000313" key="4">
    <source>
        <dbReference type="EMBL" id="TFK96709.1"/>
    </source>
</evidence>
<dbReference type="OrthoDB" id="2953893at2759"/>
<feature type="compositionally biased region" description="Basic and acidic residues" evidence="1">
    <location>
        <begin position="351"/>
        <end position="361"/>
    </location>
</feature>
<feature type="transmembrane region" description="Helical" evidence="2">
    <location>
        <begin position="216"/>
        <end position="244"/>
    </location>
</feature>
<protein>
    <recommendedName>
        <fullName evidence="3">DUF6534 domain-containing protein</fullName>
    </recommendedName>
</protein>
<evidence type="ECO:0000313" key="5">
    <source>
        <dbReference type="Proteomes" id="UP000305067"/>
    </source>
</evidence>
<feature type="transmembrane region" description="Helical" evidence="2">
    <location>
        <begin position="65"/>
        <end position="83"/>
    </location>
</feature>